<feature type="compositionally biased region" description="Basic and acidic residues" evidence="1">
    <location>
        <begin position="1"/>
        <end position="18"/>
    </location>
</feature>
<keyword evidence="3" id="KW-1185">Reference proteome</keyword>
<proteinExistence type="predicted"/>
<evidence type="ECO:0000256" key="1">
    <source>
        <dbReference type="SAM" id="MobiDB-lite"/>
    </source>
</evidence>
<evidence type="ECO:0000313" key="2">
    <source>
        <dbReference type="EMBL" id="CAH0547030.1"/>
    </source>
</evidence>
<dbReference type="EMBL" id="OV121132">
    <property type="protein sequence ID" value="CAH0547030.1"/>
    <property type="molecule type" value="Genomic_DNA"/>
</dbReference>
<gene>
    <name evidence="2" type="ORF">MELIAE_LOCUS1083</name>
</gene>
<evidence type="ECO:0000313" key="3">
    <source>
        <dbReference type="Proteomes" id="UP001154078"/>
    </source>
</evidence>
<sequence length="222" mass="25837">MLKENQEIEEKNSEENKNLHQHKTKRKIRNFTIGEKVMIREYRLVNQIKWVKAEVIQKIGRVVYNCRLEDGKVYKRHANQIIRRGEYFDRQEEGKSTKTPPVKRNIKVPNSHLLLLGARSTSTDDTDLRKEDQTIPKEQDSQVQTLSKPNDTENPNLASQNDNATTCTTKEASINSQKDLNMAVKVHNCKNNSDNLLLSKNTTNKRIIKKPTKYNDYVLNFD</sequence>
<dbReference type="Proteomes" id="UP001154078">
    <property type="component" value="Chromosome 1"/>
</dbReference>
<organism evidence="2 3">
    <name type="scientific">Brassicogethes aeneus</name>
    <name type="common">Rape pollen beetle</name>
    <name type="synonym">Meligethes aeneus</name>
    <dbReference type="NCBI Taxonomy" id="1431903"/>
    <lineage>
        <taxon>Eukaryota</taxon>
        <taxon>Metazoa</taxon>
        <taxon>Ecdysozoa</taxon>
        <taxon>Arthropoda</taxon>
        <taxon>Hexapoda</taxon>
        <taxon>Insecta</taxon>
        <taxon>Pterygota</taxon>
        <taxon>Neoptera</taxon>
        <taxon>Endopterygota</taxon>
        <taxon>Coleoptera</taxon>
        <taxon>Polyphaga</taxon>
        <taxon>Cucujiformia</taxon>
        <taxon>Nitidulidae</taxon>
        <taxon>Meligethinae</taxon>
        <taxon>Brassicogethes</taxon>
    </lineage>
</organism>
<name>A0A9P0ATG6_BRAAE</name>
<feature type="region of interest" description="Disordered" evidence="1">
    <location>
        <begin position="116"/>
        <end position="164"/>
    </location>
</feature>
<dbReference type="AlphaFoldDB" id="A0A9P0ATG6"/>
<accession>A0A9P0ATG6</accession>
<feature type="region of interest" description="Disordered" evidence="1">
    <location>
        <begin position="1"/>
        <end position="23"/>
    </location>
</feature>
<protein>
    <submittedName>
        <fullName evidence="2">Uncharacterized protein</fullName>
    </submittedName>
</protein>
<feature type="compositionally biased region" description="Polar residues" evidence="1">
    <location>
        <begin position="141"/>
        <end position="164"/>
    </location>
</feature>
<feature type="compositionally biased region" description="Basic and acidic residues" evidence="1">
    <location>
        <begin position="126"/>
        <end position="140"/>
    </location>
</feature>
<reference evidence="2" key="1">
    <citation type="submission" date="2021-12" db="EMBL/GenBank/DDBJ databases">
        <authorList>
            <person name="King R."/>
        </authorList>
    </citation>
    <scope>NUCLEOTIDE SEQUENCE</scope>
</reference>
<dbReference type="OrthoDB" id="6780134at2759"/>